<dbReference type="Proteomes" id="UP001237011">
    <property type="component" value="Chromosome"/>
</dbReference>
<proteinExistence type="predicted"/>
<evidence type="ECO:0000313" key="1">
    <source>
        <dbReference type="EMBL" id="WLP85218.1"/>
    </source>
</evidence>
<evidence type="ECO:0000313" key="2">
    <source>
        <dbReference type="Proteomes" id="UP001237011"/>
    </source>
</evidence>
<gene>
    <name evidence="1" type="ORF">Q8852_02760</name>
</gene>
<protein>
    <submittedName>
        <fullName evidence="1">Uncharacterized protein</fullName>
    </submittedName>
</protein>
<reference evidence="1" key="1">
    <citation type="submission" date="2023-08" db="EMBL/GenBank/DDBJ databases">
        <title>Complete genome sequence of Mycoplasma seminis 2200.</title>
        <authorList>
            <person name="Spergser J."/>
        </authorList>
    </citation>
    <scope>NUCLEOTIDE SEQUENCE [LARGE SCALE GENOMIC DNA]</scope>
    <source>
        <strain evidence="1">2200</strain>
    </source>
</reference>
<dbReference type="RefSeq" id="WP_305937655.1">
    <property type="nucleotide sequence ID" value="NZ_CP132191.1"/>
</dbReference>
<dbReference type="EMBL" id="CP132191">
    <property type="protein sequence ID" value="WLP85218.1"/>
    <property type="molecule type" value="Genomic_DNA"/>
</dbReference>
<sequence>MKKYFYSYHTGEERITIHSFEECNKFNTWDTENNYSGLFHCGDCCFQVFSNAEDRYRLNNKKTQGAITYWDARVGNTDYYSFIIYFFSDKLLNTKEITDKLEDIYRKNILNSRFTDIFWATKYNTNYCLISPFIGKINSIEVLDKELQQKLYEYYLEKDFIYTAGCMISGDSWSETVKELK</sequence>
<name>A0ABY9HC15_9MOLU</name>
<keyword evidence="2" id="KW-1185">Reference proteome</keyword>
<accession>A0ABY9HC15</accession>
<organism evidence="1 2">
    <name type="scientific">Mycoplasma seminis</name>
    <dbReference type="NCBI Taxonomy" id="512749"/>
    <lineage>
        <taxon>Bacteria</taxon>
        <taxon>Bacillati</taxon>
        <taxon>Mycoplasmatota</taxon>
        <taxon>Mollicutes</taxon>
        <taxon>Mycoplasmataceae</taxon>
        <taxon>Mycoplasma</taxon>
    </lineage>
</organism>